<feature type="chain" id="PRO_5041996031" evidence="2">
    <location>
        <begin position="23"/>
        <end position="226"/>
    </location>
</feature>
<sequence length="226" mass="22726">MFFKAITGAAVAVTISAAAASAATVNVSSISGNWSGVTGGSNITGVGTSSITWGDGTAPDSGYDFNAVGTPLTDVTSPFLIGDFVHNNFPIPSGSSITQATLDITVTGTVDGLAFLITESFVFNHNETPNSDPCPDASAGTGCDIVTLVSATGTGAVVSTGSQLVSLVIDGFATSDLVFYTDENQSNTAGIYASFEISPVPLPAAGWMLLGGLGGLAAMRRRKKTA</sequence>
<reference evidence="3" key="2">
    <citation type="submission" date="2023-02" db="EMBL/GenBank/DDBJ databases">
        <title>'Rhodoalgimonas zhirmunskyi' gen. nov., isolated from a red alga.</title>
        <authorList>
            <person name="Nedashkovskaya O.I."/>
            <person name="Otstavnykh N.Y."/>
            <person name="Bystritskaya E.P."/>
            <person name="Balabanova L.A."/>
            <person name="Isaeva M.P."/>
        </authorList>
    </citation>
    <scope>NUCLEOTIDE SEQUENCE</scope>
    <source>
        <strain evidence="3">KCTC 52189</strain>
    </source>
</reference>
<name>A0AAE3WEM2_9RHOB</name>
<evidence type="ECO:0000313" key="4">
    <source>
        <dbReference type="Proteomes" id="UP001226762"/>
    </source>
</evidence>
<reference evidence="3" key="1">
    <citation type="submission" date="2022-07" db="EMBL/GenBank/DDBJ databases">
        <authorList>
            <person name="Otstavnykh N."/>
            <person name="Isaeva M."/>
            <person name="Bystritskaya E."/>
        </authorList>
    </citation>
    <scope>NUCLEOTIDE SEQUENCE</scope>
    <source>
        <strain evidence="3">KCTC 52189</strain>
    </source>
</reference>
<dbReference type="InterPro" id="IPR022472">
    <property type="entry name" value="VPLPA-CTERM"/>
</dbReference>
<feature type="signal peptide" evidence="2">
    <location>
        <begin position="1"/>
        <end position="22"/>
    </location>
</feature>
<dbReference type="NCBIfam" id="TIGR03370">
    <property type="entry name" value="VPLPA-CTERM"/>
    <property type="match status" value="1"/>
</dbReference>
<keyword evidence="2" id="KW-0732">Signal</keyword>
<evidence type="ECO:0000256" key="2">
    <source>
        <dbReference type="SAM" id="SignalP"/>
    </source>
</evidence>
<organism evidence="3 4">
    <name type="scientific">Marimonas arenosa</name>
    <dbReference type="NCBI Taxonomy" id="1795305"/>
    <lineage>
        <taxon>Bacteria</taxon>
        <taxon>Pseudomonadati</taxon>
        <taxon>Pseudomonadota</taxon>
        <taxon>Alphaproteobacteria</taxon>
        <taxon>Rhodobacterales</taxon>
        <taxon>Paracoccaceae</taxon>
        <taxon>Marimonas</taxon>
    </lineage>
</organism>
<dbReference type="NCBIfam" id="NF038131">
    <property type="entry name" value="choice_anch_K"/>
    <property type="match status" value="1"/>
</dbReference>
<dbReference type="AlphaFoldDB" id="A0AAE3WEM2"/>
<dbReference type="EMBL" id="JANHAX010000002">
    <property type="protein sequence ID" value="MDQ2090238.1"/>
    <property type="molecule type" value="Genomic_DNA"/>
</dbReference>
<keyword evidence="1" id="KW-0472">Membrane</keyword>
<accession>A0AAE3WEM2</accession>
<keyword evidence="4" id="KW-1185">Reference proteome</keyword>
<evidence type="ECO:0000313" key="3">
    <source>
        <dbReference type="EMBL" id="MDQ2090238.1"/>
    </source>
</evidence>
<protein>
    <submittedName>
        <fullName evidence="3">VPLPA-CTERM sorting domain-containing protein</fullName>
    </submittedName>
</protein>
<gene>
    <name evidence="3" type="ORF">NO357_10055</name>
</gene>
<feature type="transmembrane region" description="Helical" evidence="1">
    <location>
        <begin position="200"/>
        <end position="219"/>
    </location>
</feature>
<keyword evidence="1" id="KW-1133">Transmembrane helix</keyword>
<dbReference type="NCBIfam" id="NF038125">
    <property type="entry name" value="PEP_CTERM_THxN"/>
    <property type="match status" value="1"/>
</dbReference>
<dbReference type="RefSeq" id="WP_306735506.1">
    <property type="nucleotide sequence ID" value="NZ_JANHAX010000002.1"/>
</dbReference>
<proteinExistence type="predicted"/>
<keyword evidence="1" id="KW-0812">Transmembrane</keyword>
<dbReference type="Proteomes" id="UP001226762">
    <property type="component" value="Unassembled WGS sequence"/>
</dbReference>
<comment type="caution">
    <text evidence="3">The sequence shown here is derived from an EMBL/GenBank/DDBJ whole genome shotgun (WGS) entry which is preliminary data.</text>
</comment>
<evidence type="ECO:0000256" key="1">
    <source>
        <dbReference type="SAM" id="Phobius"/>
    </source>
</evidence>
<dbReference type="InterPro" id="IPR047995">
    <property type="entry name" value="Choice_anch_K"/>
</dbReference>